<sequence length="48" mass="5802">MFEIKTRHYRSGYSYAHSRKVVKLFGFTVLVGPRYQSRDPQRERRCHG</sequence>
<proteinExistence type="predicted"/>
<reference evidence="1" key="1">
    <citation type="submission" date="2020-04" db="EMBL/GenBank/DDBJ databases">
        <authorList>
            <person name="Chiriac C."/>
            <person name="Salcher M."/>
            <person name="Ghai R."/>
            <person name="Kavagutti S V."/>
        </authorList>
    </citation>
    <scope>NUCLEOTIDE SEQUENCE</scope>
</reference>
<accession>A0A6J5LBM5</accession>
<gene>
    <name evidence="1" type="ORF">UFOVP131_12</name>
</gene>
<name>A0A6J5LBM5_9CAUD</name>
<organism evidence="1">
    <name type="scientific">uncultured Caudovirales phage</name>
    <dbReference type="NCBI Taxonomy" id="2100421"/>
    <lineage>
        <taxon>Viruses</taxon>
        <taxon>Duplodnaviria</taxon>
        <taxon>Heunggongvirae</taxon>
        <taxon>Uroviricota</taxon>
        <taxon>Caudoviricetes</taxon>
        <taxon>Peduoviridae</taxon>
        <taxon>Maltschvirus</taxon>
        <taxon>Maltschvirus maltsch</taxon>
    </lineage>
</organism>
<protein>
    <submittedName>
        <fullName evidence="1">Uncharacterized protein</fullName>
    </submittedName>
</protein>
<dbReference type="EMBL" id="LR796252">
    <property type="protein sequence ID" value="CAB4131741.1"/>
    <property type="molecule type" value="Genomic_DNA"/>
</dbReference>
<evidence type="ECO:0000313" key="1">
    <source>
        <dbReference type="EMBL" id="CAB4131741.1"/>
    </source>
</evidence>